<keyword evidence="1" id="KW-0472">Membrane</keyword>
<gene>
    <name evidence="3" type="ORF">SAMN04487950_1271</name>
</gene>
<evidence type="ECO:0000313" key="4">
    <source>
        <dbReference type="Proteomes" id="UP000199607"/>
    </source>
</evidence>
<dbReference type="Pfam" id="PF00092">
    <property type="entry name" value="VWA"/>
    <property type="match status" value="1"/>
</dbReference>
<keyword evidence="1" id="KW-0812">Transmembrane</keyword>
<dbReference type="SMART" id="SM00327">
    <property type="entry name" value="VWA"/>
    <property type="match status" value="1"/>
</dbReference>
<dbReference type="PANTHER" id="PTHR37947:SF1">
    <property type="entry name" value="BLL2462 PROTEIN"/>
    <property type="match status" value="1"/>
</dbReference>
<proteinExistence type="predicted"/>
<dbReference type="PANTHER" id="PTHR37947">
    <property type="entry name" value="BLL2462 PROTEIN"/>
    <property type="match status" value="1"/>
</dbReference>
<dbReference type="RefSeq" id="WP_177197554.1">
    <property type="nucleotide sequence ID" value="NZ_FOTC01000001.1"/>
</dbReference>
<dbReference type="Gene3D" id="3.40.50.410">
    <property type="entry name" value="von Willebrand factor, type A domain"/>
    <property type="match status" value="1"/>
</dbReference>
<accession>A0A1I4CN23</accession>
<evidence type="ECO:0000259" key="2">
    <source>
        <dbReference type="PROSITE" id="PS50234"/>
    </source>
</evidence>
<feature type="transmembrane region" description="Helical" evidence="1">
    <location>
        <begin position="42"/>
        <end position="61"/>
    </location>
</feature>
<name>A0A1I4CN23_9EURY</name>
<dbReference type="AlphaFoldDB" id="A0A1I4CN23"/>
<dbReference type="InterPro" id="IPR002035">
    <property type="entry name" value="VWF_A"/>
</dbReference>
<feature type="domain" description="VWFA" evidence="2">
    <location>
        <begin position="398"/>
        <end position="558"/>
    </location>
</feature>
<dbReference type="Proteomes" id="UP000199607">
    <property type="component" value="Unassembled WGS sequence"/>
</dbReference>
<dbReference type="SUPFAM" id="SSF52317">
    <property type="entry name" value="Class I glutamine amidotransferase-like"/>
    <property type="match status" value="1"/>
</dbReference>
<keyword evidence="1" id="KW-1133">Transmembrane helix</keyword>
<dbReference type="InterPro" id="IPR036465">
    <property type="entry name" value="vWFA_dom_sf"/>
</dbReference>
<reference evidence="4" key="1">
    <citation type="submission" date="2016-10" db="EMBL/GenBank/DDBJ databases">
        <authorList>
            <person name="Varghese N."/>
            <person name="Submissions S."/>
        </authorList>
    </citation>
    <scope>NUCLEOTIDE SEQUENCE [LARGE SCALE GENOMIC DNA]</scope>
    <source>
        <strain evidence="4">CGMCC 1.7738</strain>
    </source>
</reference>
<keyword evidence="4" id="KW-1185">Reference proteome</keyword>
<protein>
    <submittedName>
        <fullName evidence="3">von Willebrand factor type A domain-containing protein</fullName>
    </submittedName>
</protein>
<dbReference type="PROSITE" id="PS50234">
    <property type="entry name" value="VWFA"/>
    <property type="match status" value="1"/>
</dbReference>
<dbReference type="EMBL" id="FOTC01000001">
    <property type="protein sequence ID" value="SFK82305.1"/>
    <property type="molecule type" value="Genomic_DNA"/>
</dbReference>
<dbReference type="STRING" id="553466.SAMN04487950_1271"/>
<sequence>MTSLPSTLLWQFGLPDFPALPGLPSAWEVVVDGITVGLSRPLLLLALPLALFALWAVVYRDADGTASSRSRRFLMVSRVLIVVCLVVAAAGPYTVERKQTTGQPQVSLLVDESDSMNVMPNTGDRLAESIEAEGVPVTTSTIGQGARSPVGDGIAANLKENGTVVVVSDGQVTEGRSLAEAGELATSLNATVASVELDAQRTERAVVVSGPAKTSAGVDNTFLARVEGVNLDGGSRLVVTVDGETVVDESLDGETTRVEFSHTFEDTGSHEVTARVESDDSVEDNDVFRKTVRVVEQPKILYVAQQDYPFGRYLEEIYDVERVESVPDDLSPYYAVVVQDVAAGDLGNVDSLQKFVIDGGGLLMVGGDNSFENGGYEGSSVASMLPVTMGESVGGSTNLVLAIDVSGSSQNGMRVQKAVALDALDQLGDENSVGIVGFNHNAYEVAELAPLSESRGTMSDRIRRLQSGGGTDIAAGVLGAEEMLGDQRGSIILISDGRGPVGPPTAAAQRLGERGTRIIAVGTGNPNEAHLRRIAEASGGSYFRATDTDRLRLLFGGSSRRYQGNTLTIVDRNSFVTSGVELTADPAKNNDVSVRTGADYLVASSSGKPAVASWRYGLGRVGTITAYGDDGTLDGLLTAPDSLLLTKSTNYVIGDPERKATGVAEAADTRVGQSTTVTYRGTDAPDGGENVSVRQVAPETYQATVTPTAMGYESLFGAEYAVNYRSEYAAYGQAGSLTDVVRATNGTVFAPNDASGIADFAREQSTRVRDVETTWDWLFLLLGLSAYVIEVLVRRIRVYTGRTSNESGLS</sequence>
<evidence type="ECO:0000256" key="1">
    <source>
        <dbReference type="SAM" id="Phobius"/>
    </source>
</evidence>
<dbReference type="SUPFAM" id="SSF53300">
    <property type="entry name" value="vWA-like"/>
    <property type="match status" value="1"/>
</dbReference>
<evidence type="ECO:0000313" key="3">
    <source>
        <dbReference type="EMBL" id="SFK82305.1"/>
    </source>
</evidence>
<organism evidence="3 4">
    <name type="scientific">Halogranum rubrum</name>
    <dbReference type="NCBI Taxonomy" id="553466"/>
    <lineage>
        <taxon>Archaea</taxon>
        <taxon>Methanobacteriati</taxon>
        <taxon>Methanobacteriota</taxon>
        <taxon>Stenosarchaea group</taxon>
        <taxon>Halobacteria</taxon>
        <taxon>Halobacteriales</taxon>
        <taxon>Haloferacaceae</taxon>
    </lineage>
</organism>
<dbReference type="InterPro" id="IPR029062">
    <property type="entry name" value="Class_I_gatase-like"/>
</dbReference>
<feature type="transmembrane region" description="Helical" evidence="1">
    <location>
        <begin position="73"/>
        <end position="95"/>
    </location>
</feature>